<dbReference type="RefSeq" id="WP_101651470.1">
    <property type="nucleotide sequence ID" value="NZ_PGVE01000094.1"/>
</dbReference>
<dbReference type="InterPro" id="IPR013783">
    <property type="entry name" value="Ig-like_fold"/>
</dbReference>
<feature type="domain" description="Bacterial Ig" evidence="2">
    <location>
        <begin position="273"/>
        <end position="353"/>
    </location>
</feature>
<name>A0A2N5H7J0_9BACI</name>
<dbReference type="Pfam" id="PF17936">
    <property type="entry name" value="Big_6"/>
    <property type="match status" value="3"/>
</dbReference>
<dbReference type="InterPro" id="IPR041498">
    <property type="entry name" value="Big_6"/>
</dbReference>
<organism evidence="3 4">
    <name type="scientific">Neobacillus cucumis</name>
    <dbReference type="NCBI Taxonomy" id="1740721"/>
    <lineage>
        <taxon>Bacteria</taxon>
        <taxon>Bacillati</taxon>
        <taxon>Bacillota</taxon>
        <taxon>Bacilli</taxon>
        <taxon>Bacillales</taxon>
        <taxon>Bacillaceae</taxon>
        <taxon>Neobacillus</taxon>
    </lineage>
</organism>
<keyword evidence="1" id="KW-0732">Signal</keyword>
<evidence type="ECO:0000313" key="3">
    <source>
        <dbReference type="EMBL" id="PLS01486.1"/>
    </source>
</evidence>
<dbReference type="Proteomes" id="UP000234950">
    <property type="component" value="Unassembled WGS sequence"/>
</dbReference>
<feature type="chain" id="PRO_5014743054" description="Bacterial Ig domain-containing protein" evidence="1">
    <location>
        <begin position="25"/>
        <end position="435"/>
    </location>
</feature>
<dbReference type="Gene3D" id="2.60.40.10">
    <property type="entry name" value="Immunoglobulins"/>
    <property type="match status" value="3"/>
</dbReference>
<proteinExistence type="predicted"/>
<feature type="signal peptide" evidence="1">
    <location>
        <begin position="1"/>
        <end position="24"/>
    </location>
</feature>
<gene>
    <name evidence="3" type="ORF">CVD27_24830</name>
</gene>
<evidence type="ECO:0000259" key="2">
    <source>
        <dbReference type="Pfam" id="PF17936"/>
    </source>
</evidence>
<dbReference type="OrthoDB" id="1495777at2"/>
<dbReference type="AlphaFoldDB" id="A0A2N5H7J0"/>
<evidence type="ECO:0000313" key="4">
    <source>
        <dbReference type="Proteomes" id="UP000234950"/>
    </source>
</evidence>
<accession>A0A2N5H7J0</accession>
<dbReference type="EMBL" id="PGVE01000094">
    <property type="protein sequence ID" value="PLS01486.1"/>
    <property type="molecule type" value="Genomic_DNA"/>
</dbReference>
<feature type="domain" description="Bacterial Ig" evidence="2">
    <location>
        <begin position="190"/>
        <end position="269"/>
    </location>
</feature>
<protein>
    <recommendedName>
        <fullName evidence="2">Bacterial Ig domain-containing protein</fullName>
    </recommendedName>
</protein>
<reference evidence="3 4" key="1">
    <citation type="submission" date="2017-11" db="EMBL/GenBank/DDBJ databases">
        <title>Comparitive Functional Genomics of Dry Heat Resistant strains isolated from the Viking Spacecraft.</title>
        <authorList>
            <person name="Seuylemezian A."/>
            <person name="Cooper K."/>
            <person name="Vaishampayan P."/>
        </authorList>
    </citation>
    <scope>NUCLEOTIDE SEQUENCE [LARGE SCALE GENOMIC DNA]</scope>
    <source>
        <strain evidence="3 4">V32-6</strain>
    </source>
</reference>
<sequence length="435" mass="46818">MKKLRVVLSLVFLCLIAVPISAHAAELIPVQKSFSSNMTTSSLPGAGIRKSLSVNPGDYPLKSNNSYAGYLLDSYYTYHDLTFQTVSNYSSTQMNVQILYQSDYAYAKDPYITVEFLKNSAGTLQYQGETNFNTYGSTYGVMNSYVPKSLFQDQPYIFLRIGVLEYASDLYYQDVIQFKVSNPFYDRTPPAKPTVYSVDNNDTGVSGKAEPYSTIIVKNGSTTLGTNKANSNGYFTVATPTQKAGTQLTVYAKDAVGNQSIGTTVTVLDRTPPGKPAVYSLSDNQTIINGKTEGYAKVEVLQGTTLIGQTTASSTGDYTIKLTSVKKAGTVLTFYAIDRSGNRSAGNAVTVSDVTPPGAPTVNKVTYTSTSITGKAEAGTGVYIFYGSTLIGQATSDSYGNYKAAIKAQKQGIKLEVLVIDKGGNQSSSTWATVY</sequence>
<comment type="caution">
    <text evidence="3">The sequence shown here is derived from an EMBL/GenBank/DDBJ whole genome shotgun (WGS) entry which is preliminary data.</text>
</comment>
<feature type="domain" description="Bacterial Ig" evidence="2">
    <location>
        <begin position="357"/>
        <end position="434"/>
    </location>
</feature>
<evidence type="ECO:0000256" key="1">
    <source>
        <dbReference type="SAM" id="SignalP"/>
    </source>
</evidence>
<keyword evidence="4" id="KW-1185">Reference proteome</keyword>